<dbReference type="GO" id="GO:0006281">
    <property type="term" value="P:DNA repair"/>
    <property type="evidence" value="ECO:0007669"/>
    <property type="project" value="TreeGrafter"/>
</dbReference>
<dbReference type="GO" id="GO:0005634">
    <property type="term" value="C:nucleus"/>
    <property type="evidence" value="ECO:0007669"/>
    <property type="project" value="TreeGrafter"/>
</dbReference>
<comment type="caution">
    <text evidence="7">The sequence shown here is derived from an EMBL/GenBank/DDBJ whole genome shotgun (WGS) entry which is preliminary data.</text>
</comment>
<evidence type="ECO:0000256" key="3">
    <source>
        <dbReference type="ARBA" id="ARBA00022806"/>
    </source>
</evidence>
<dbReference type="CDD" id="cd18793">
    <property type="entry name" value="SF2_C_SNF"/>
    <property type="match status" value="1"/>
</dbReference>
<organism evidence="7 8">
    <name type="scientific">Fusarium albosuccineum</name>
    <dbReference type="NCBI Taxonomy" id="1237068"/>
    <lineage>
        <taxon>Eukaryota</taxon>
        <taxon>Fungi</taxon>
        <taxon>Dikarya</taxon>
        <taxon>Ascomycota</taxon>
        <taxon>Pezizomycotina</taxon>
        <taxon>Sordariomycetes</taxon>
        <taxon>Hypocreomycetidae</taxon>
        <taxon>Hypocreales</taxon>
        <taxon>Nectriaceae</taxon>
        <taxon>Fusarium</taxon>
        <taxon>Fusarium decemcellulare species complex</taxon>
    </lineage>
</organism>
<reference evidence="7 8" key="1">
    <citation type="submission" date="2020-01" db="EMBL/GenBank/DDBJ databases">
        <title>Identification and distribution of gene clusters putatively required for synthesis of sphingolipid metabolism inhibitors in phylogenetically diverse species of the filamentous fungus Fusarium.</title>
        <authorList>
            <person name="Kim H.-S."/>
            <person name="Busman M."/>
            <person name="Brown D.W."/>
            <person name="Divon H."/>
            <person name="Uhlig S."/>
            <person name="Proctor R.H."/>
        </authorList>
    </citation>
    <scope>NUCLEOTIDE SEQUENCE [LARGE SCALE GENOMIC DNA]</scope>
    <source>
        <strain evidence="7 8">NRRL 20459</strain>
    </source>
</reference>
<feature type="compositionally biased region" description="Acidic residues" evidence="5">
    <location>
        <begin position="150"/>
        <end position="165"/>
    </location>
</feature>
<dbReference type="Gene3D" id="3.40.50.300">
    <property type="entry name" value="P-loop containing nucleotide triphosphate hydrolases"/>
    <property type="match status" value="1"/>
</dbReference>
<feature type="region of interest" description="Disordered" evidence="5">
    <location>
        <begin position="74"/>
        <end position="115"/>
    </location>
</feature>
<evidence type="ECO:0000313" key="7">
    <source>
        <dbReference type="EMBL" id="KAF4462559.1"/>
    </source>
</evidence>
<accession>A0A8H4L786</accession>
<dbReference type="InterPro" id="IPR027417">
    <property type="entry name" value="P-loop_NTPase"/>
</dbReference>
<dbReference type="GO" id="GO:0016787">
    <property type="term" value="F:hydrolase activity"/>
    <property type="evidence" value="ECO:0007669"/>
    <property type="project" value="UniProtKB-KW"/>
</dbReference>
<evidence type="ECO:0000313" key="8">
    <source>
        <dbReference type="Proteomes" id="UP000554235"/>
    </source>
</evidence>
<keyword evidence="2" id="KW-0378">Hydrolase</keyword>
<keyword evidence="3" id="KW-0347">Helicase</keyword>
<dbReference type="EMBL" id="JAADYS010001517">
    <property type="protein sequence ID" value="KAF4462559.1"/>
    <property type="molecule type" value="Genomic_DNA"/>
</dbReference>
<evidence type="ECO:0000259" key="6">
    <source>
        <dbReference type="PROSITE" id="PS51194"/>
    </source>
</evidence>
<dbReference type="InterPro" id="IPR001650">
    <property type="entry name" value="Helicase_C-like"/>
</dbReference>
<keyword evidence="8" id="KW-1185">Reference proteome</keyword>
<keyword evidence="4" id="KW-0067">ATP-binding</keyword>
<dbReference type="InterPro" id="IPR049730">
    <property type="entry name" value="SNF2/RAD54-like_C"/>
</dbReference>
<evidence type="ECO:0000256" key="1">
    <source>
        <dbReference type="ARBA" id="ARBA00022741"/>
    </source>
</evidence>
<feature type="domain" description="Helicase C-terminal" evidence="6">
    <location>
        <begin position="203"/>
        <end position="370"/>
    </location>
</feature>
<dbReference type="OrthoDB" id="5105430at2759"/>
<gene>
    <name evidence="7" type="ORF">FALBO_10633</name>
</gene>
<evidence type="ECO:0000256" key="2">
    <source>
        <dbReference type="ARBA" id="ARBA00022801"/>
    </source>
</evidence>
<sequence length="379" mass="42392">MLADNPLLIEASPAFQHEPRKGDIQSRLLAEQIETIFAEWKSQDDNSGAADTVDALSFNRFLKFEEFFNRKLSARGTKPKGKGKATRLAENTQAEAPSSGSTSSAAPGNGQSATYAEGNFHYAEDEVDATYSPEEFLQNQEATRDWEKQEDSDDEECDDEGDSDDPTARIRRKGRGDAEFTRRCKEMLSQASDAKVFSARINAIIRQVREIRQQDPDAKIIITSEFVMFLDNIREAPKSTTQAEDIFQFEVQEYNGTVKPVTKRAKIVRQFNCHLSGPWVLSLSAQARGVGLNLARATHVIISEPSRTPGLRIQVAGRAHRLPQDKTVHVYDLLPSNSEIDKYVSGKTDLKFGVMDTLLQPVVRQDDDYFVEPELRGTG</sequence>
<dbReference type="GO" id="GO:0008094">
    <property type="term" value="F:ATP-dependent activity, acting on DNA"/>
    <property type="evidence" value="ECO:0007669"/>
    <property type="project" value="TreeGrafter"/>
</dbReference>
<dbReference type="GO" id="GO:0005524">
    <property type="term" value="F:ATP binding"/>
    <property type="evidence" value="ECO:0007669"/>
    <property type="project" value="UniProtKB-KW"/>
</dbReference>
<dbReference type="Pfam" id="PF00271">
    <property type="entry name" value="Helicase_C"/>
    <property type="match status" value="1"/>
</dbReference>
<feature type="compositionally biased region" description="Low complexity" evidence="5">
    <location>
        <begin position="94"/>
        <end position="108"/>
    </location>
</feature>
<feature type="region of interest" description="Disordered" evidence="5">
    <location>
        <begin position="141"/>
        <end position="176"/>
    </location>
</feature>
<name>A0A8H4L786_9HYPO</name>
<dbReference type="InterPro" id="IPR050628">
    <property type="entry name" value="SNF2_RAD54_helicase_TF"/>
</dbReference>
<evidence type="ECO:0000256" key="5">
    <source>
        <dbReference type="SAM" id="MobiDB-lite"/>
    </source>
</evidence>
<dbReference type="GO" id="GO:0004386">
    <property type="term" value="F:helicase activity"/>
    <property type="evidence" value="ECO:0007669"/>
    <property type="project" value="UniProtKB-KW"/>
</dbReference>
<dbReference type="Proteomes" id="UP000554235">
    <property type="component" value="Unassembled WGS sequence"/>
</dbReference>
<evidence type="ECO:0000256" key="4">
    <source>
        <dbReference type="ARBA" id="ARBA00022840"/>
    </source>
</evidence>
<dbReference type="PANTHER" id="PTHR45626:SF17">
    <property type="entry name" value="HELICASE-LIKE TRANSCRIPTION FACTOR"/>
    <property type="match status" value="1"/>
</dbReference>
<dbReference type="SUPFAM" id="SSF52540">
    <property type="entry name" value="P-loop containing nucleoside triphosphate hydrolases"/>
    <property type="match status" value="1"/>
</dbReference>
<dbReference type="PANTHER" id="PTHR45626">
    <property type="entry name" value="TRANSCRIPTION TERMINATION FACTOR 2-RELATED"/>
    <property type="match status" value="1"/>
</dbReference>
<dbReference type="AlphaFoldDB" id="A0A8H4L786"/>
<keyword evidence="1" id="KW-0547">Nucleotide-binding</keyword>
<dbReference type="PROSITE" id="PS51194">
    <property type="entry name" value="HELICASE_CTER"/>
    <property type="match status" value="1"/>
</dbReference>
<proteinExistence type="predicted"/>
<protein>
    <submittedName>
        <fullName evidence="7">DNA repair RAD5</fullName>
    </submittedName>
</protein>